<dbReference type="STRING" id="1344418.A0A1D2V8X0"/>
<gene>
    <name evidence="5" type="ORF">ASCRUDRAFT_83077</name>
</gene>
<dbReference type="PROSITE" id="PS00061">
    <property type="entry name" value="ADH_SHORT"/>
    <property type="match status" value="1"/>
</dbReference>
<evidence type="ECO:0000256" key="3">
    <source>
        <dbReference type="ARBA" id="ARBA00023002"/>
    </source>
</evidence>
<protein>
    <submittedName>
        <fullName evidence="5">NAD(P)-binding protein</fullName>
    </submittedName>
</protein>
<dbReference type="PANTHER" id="PTHR42760">
    <property type="entry name" value="SHORT-CHAIN DEHYDROGENASES/REDUCTASES FAMILY MEMBER"/>
    <property type="match status" value="1"/>
</dbReference>
<dbReference type="Gene3D" id="3.40.50.720">
    <property type="entry name" value="NAD(P)-binding Rossmann-like Domain"/>
    <property type="match status" value="1"/>
</dbReference>
<dbReference type="Proteomes" id="UP000095038">
    <property type="component" value="Unassembled WGS sequence"/>
</dbReference>
<keyword evidence="3" id="KW-0560">Oxidoreductase</keyword>
<dbReference type="Pfam" id="PF00106">
    <property type="entry name" value="adh_short"/>
    <property type="match status" value="1"/>
</dbReference>
<evidence type="ECO:0000313" key="6">
    <source>
        <dbReference type="Proteomes" id="UP000095038"/>
    </source>
</evidence>
<dbReference type="InterPro" id="IPR020904">
    <property type="entry name" value="Sc_DH/Rdtase_CS"/>
</dbReference>
<dbReference type="InterPro" id="IPR002347">
    <property type="entry name" value="SDR_fam"/>
</dbReference>
<keyword evidence="6" id="KW-1185">Reference proteome</keyword>
<accession>A0A1D2V8X0</accession>
<name>A0A1D2V8X0_9ASCO</name>
<dbReference type="AlphaFoldDB" id="A0A1D2V8X0"/>
<dbReference type="PANTHER" id="PTHR42760:SF5">
    <property type="entry name" value="2-DEHYDRO-3-DEOXY-D-GLUCONATE 5-DEHYDROGENASE"/>
    <property type="match status" value="1"/>
</dbReference>
<dbReference type="SUPFAM" id="SSF51735">
    <property type="entry name" value="NAD(P)-binding Rossmann-fold domains"/>
    <property type="match status" value="1"/>
</dbReference>
<dbReference type="InParanoid" id="A0A1D2V8X0"/>
<keyword evidence="2" id="KW-0521">NADP</keyword>
<evidence type="ECO:0000256" key="4">
    <source>
        <dbReference type="RuleBase" id="RU000363"/>
    </source>
</evidence>
<dbReference type="RefSeq" id="XP_020044409.1">
    <property type="nucleotide sequence ID" value="XM_020194818.1"/>
</dbReference>
<dbReference type="InterPro" id="IPR036291">
    <property type="entry name" value="NAD(P)-bd_dom_sf"/>
</dbReference>
<evidence type="ECO:0000256" key="2">
    <source>
        <dbReference type="ARBA" id="ARBA00022857"/>
    </source>
</evidence>
<organism evidence="5 6">
    <name type="scientific">Ascoidea rubescens DSM 1968</name>
    <dbReference type="NCBI Taxonomy" id="1344418"/>
    <lineage>
        <taxon>Eukaryota</taxon>
        <taxon>Fungi</taxon>
        <taxon>Dikarya</taxon>
        <taxon>Ascomycota</taxon>
        <taxon>Saccharomycotina</taxon>
        <taxon>Saccharomycetes</taxon>
        <taxon>Ascoideaceae</taxon>
        <taxon>Ascoidea</taxon>
    </lineage>
</organism>
<comment type="similarity">
    <text evidence="1 4">Belongs to the short-chain dehydrogenases/reductases (SDR) family.</text>
</comment>
<dbReference type="GeneID" id="30968454"/>
<dbReference type="OrthoDB" id="294295at2759"/>
<evidence type="ECO:0000256" key="1">
    <source>
        <dbReference type="ARBA" id="ARBA00006484"/>
    </source>
</evidence>
<reference evidence="6" key="1">
    <citation type="submission" date="2016-05" db="EMBL/GenBank/DDBJ databases">
        <title>Comparative genomics of biotechnologically important yeasts.</title>
        <authorList>
            <consortium name="DOE Joint Genome Institute"/>
            <person name="Riley R."/>
            <person name="Haridas S."/>
            <person name="Wolfe K.H."/>
            <person name="Lopes M.R."/>
            <person name="Hittinger C.T."/>
            <person name="Goker M."/>
            <person name="Salamov A."/>
            <person name="Wisecaver J."/>
            <person name="Long T.M."/>
            <person name="Aerts A.L."/>
            <person name="Barry K."/>
            <person name="Choi C."/>
            <person name="Clum A."/>
            <person name="Coughlan A.Y."/>
            <person name="Deshpande S."/>
            <person name="Douglass A.P."/>
            <person name="Hanson S.J."/>
            <person name="Klenk H.-P."/>
            <person name="Labutti K."/>
            <person name="Lapidus A."/>
            <person name="Lindquist E."/>
            <person name="Lipzen A."/>
            <person name="Meier-Kolthoff J.P."/>
            <person name="Ohm R.A."/>
            <person name="Otillar R.P."/>
            <person name="Pangilinan J."/>
            <person name="Peng Y."/>
            <person name="Rokas A."/>
            <person name="Rosa C.A."/>
            <person name="Scheuner C."/>
            <person name="Sibirny A.A."/>
            <person name="Slot J.C."/>
            <person name="Stielow J.B."/>
            <person name="Sun H."/>
            <person name="Kurtzman C.P."/>
            <person name="Blackwell M."/>
            <person name="Grigoriev I.V."/>
            <person name="Jeffries T.W."/>
        </authorList>
    </citation>
    <scope>NUCLEOTIDE SEQUENCE [LARGE SCALE GENOMIC DNA]</scope>
    <source>
        <strain evidence="6">DSM 1968</strain>
    </source>
</reference>
<dbReference type="PRINTS" id="PR00081">
    <property type="entry name" value="GDHRDH"/>
</dbReference>
<proteinExistence type="inferred from homology"/>
<dbReference type="GO" id="GO:0016616">
    <property type="term" value="F:oxidoreductase activity, acting on the CH-OH group of donors, NAD or NADP as acceptor"/>
    <property type="evidence" value="ECO:0007669"/>
    <property type="project" value="TreeGrafter"/>
</dbReference>
<dbReference type="PRINTS" id="PR00080">
    <property type="entry name" value="SDRFAMILY"/>
</dbReference>
<sequence length="269" mass="29379">MSADLFSLKGKIALITGATNGIGKGMAIGLAEANIDQIIVVHRPKTDPKATVELLVKSSPRPDDIVVSTIECDLSIDTLKIEEIEEKIVQKAINLSRSNKIDILINNAGISHRSGFLDYPDHKFDNVFFVNFRVPAKLTQLVGKHMIDNKVRGKIIFTASLTTYLGSYENSVYSSTKSALKGFILSISNEWASSGINVNGIAPGWIKTNMTDVLYNNSVENKKRLDRIPAGRWGDPIDDFKGPIVFLSSDASNYVSGEIIVVDGGYLGF</sequence>
<dbReference type="EMBL" id="KV454495">
    <property type="protein sequence ID" value="ODV58102.1"/>
    <property type="molecule type" value="Genomic_DNA"/>
</dbReference>
<evidence type="ECO:0000313" key="5">
    <source>
        <dbReference type="EMBL" id="ODV58102.1"/>
    </source>
</evidence>